<comment type="caution">
    <text evidence="1">The sequence shown here is derived from an EMBL/GenBank/DDBJ whole genome shotgun (WGS) entry which is preliminary data.</text>
</comment>
<dbReference type="EMBL" id="CM023483">
    <property type="protein sequence ID" value="KAH6936027.1"/>
    <property type="molecule type" value="Genomic_DNA"/>
</dbReference>
<sequence length="392" mass="44347">MLALDRLLNEAKRIVTGLPRYTRLDALKSCSKLNNLSELVDVHIQTQETRLRATNAGRYTLMLLGYDIHKLPILPTKTSPWEITVLTDGKPLPRNMDPTQRVRRLTYAKRHAKATSSLPLSEHVIYTDAALPTDGTSNTCYATAWYDQTNGNQNRHYHVSTEAVYSTRAELVAILDYLEWALETASETDRIHHRVYTDSQAAYRSCTNVHYTDPVLQKIRHQARLLRDCAELADPMADKHIAKQRRAAYLTAVGNPLSIPSIPSKVFTRRESVLLRRIQTGTLLTPFLLNRFHRGGTPPPVSGFCSTCNCRADLNHLCWECPIYIPARLRALATINRGPWPSSLRTWACPDPTPPDRAIEFWRALLMFLQDPAAPPVGDRLRDSHKIQAAPT</sequence>
<keyword evidence="2" id="KW-1185">Reference proteome</keyword>
<dbReference type="Proteomes" id="UP000821845">
    <property type="component" value="Chromosome 3"/>
</dbReference>
<evidence type="ECO:0000313" key="1">
    <source>
        <dbReference type="EMBL" id="KAH6936027.1"/>
    </source>
</evidence>
<name>A0ACB7SPQ8_HYAAI</name>
<proteinExistence type="predicted"/>
<evidence type="ECO:0000313" key="2">
    <source>
        <dbReference type="Proteomes" id="UP000821845"/>
    </source>
</evidence>
<protein>
    <submittedName>
        <fullName evidence="1">Uncharacterized protein</fullName>
    </submittedName>
</protein>
<gene>
    <name evidence="1" type="ORF">HPB50_012792</name>
</gene>
<accession>A0ACB7SPQ8</accession>
<reference evidence="1" key="1">
    <citation type="submission" date="2020-05" db="EMBL/GenBank/DDBJ databases">
        <title>Large-scale comparative analyses of tick genomes elucidate their genetic diversity and vector capacities.</title>
        <authorList>
            <person name="Jia N."/>
            <person name="Wang J."/>
            <person name="Shi W."/>
            <person name="Du L."/>
            <person name="Sun Y."/>
            <person name="Zhan W."/>
            <person name="Jiang J."/>
            <person name="Wang Q."/>
            <person name="Zhang B."/>
            <person name="Ji P."/>
            <person name="Sakyi L.B."/>
            <person name="Cui X."/>
            <person name="Yuan T."/>
            <person name="Jiang B."/>
            <person name="Yang W."/>
            <person name="Lam T.T.-Y."/>
            <person name="Chang Q."/>
            <person name="Ding S."/>
            <person name="Wang X."/>
            <person name="Zhu J."/>
            <person name="Ruan X."/>
            <person name="Zhao L."/>
            <person name="Wei J."/>
            <person name="Que T."/>
            <person name="Du C."/>
            <person name="Cheng J."/>
            <person name="Dai P."/>
            <person name="Han X."/>
            <person name="Huang E."/>
            <person name="Gao Y."/>
            <person name="Liu J."/>
            <person name="Shao H."/>
            <person name="Ye R."/>
            <person name="Li L."/>
            <person name="Wei W."/>
            <person name="Wang X."/>
            <person name="Wang C."/>
            <person name="Yang T."/>
            <person name="Huo Q."/>
            <person name="Li W."/>
            <person name="Guo W."/>
            <person name="Chen H."/>
            <person name="Zhou L."/>
            <person name="Ni X."/>
            <person name="Tian J."/>
            <person name="Zhou Y."/>
            <person name="Sheng Y."/>
            <person name="Liu T."/>
            <person name="Pan Y."/>
            <person name="Xia L."/>
            <person name="Li J."/>
            <person name="Zhao F."/>
            <person name="Cao W."/>
        </authorList>
    </citation>
    <scope>NUCLEOTIDE SEQUENCE</scope>
    <source>
        <strain evidence="1">Hyas-2018</strain>
    </source>
</reference>
<organism evidence="1 2">
    <name type="scientific">Hyalomma asiaticum</name>
    <name type="common">Tick</name>
    <dbReference type="NCBI Taxonomy" id="266040"/>
    <lineage>
        <taxon>Eukaryota</taxon>
        <taxon>Metazoa</taxon>
        <taxon>Ecdysozoa</taxon>
        <taxon>Arthropoda</taxon>
        <taxon>Chelicerata</taxon>
        <taxon>Arachnida</taxon>
        <taxon>Acari</taxon>
        <taxon>Parasitiformes</taxon>
        <taxon>Ixodida</taxon>
        <taxon>Ixodoidea</taxon>
        <taxon>Ixodidae</taxon>
        <taxon>Hyalomminae</taxon>
        <taxon>Hyalomma</taxon>
    </lineage>
</organism>